<evidence type="ECO:0000256" key="4">
    <source>
        <dbReference type="ARBA" id="ARBA00023277"/>
    </source>
</evidence>
<dbReference type="GO" id="GO:0030245">
    <property type="term" value="P:cellulose catabolic process"/>
    <property type="evidence" value="ECO:0007669"/>
    <property type="project" value="UniProtKB-KW"/>
</dbReference>
<feature type="region of interest" description="Disordered" evidence="8">
    <location>
        <begin position="444"/>
        <end position="464"/>
    </location>
</feature>
<keyword evidence="6" id="KW-0624">Polysaccharide degradation</keyword>
<keyword evidence="5 7" id="KW-0326">Glycosidase</keyword>
<name>A0A806KGM7_9BACT</name>
<keyword evidence="4" id="KW-0119">Carbohydrate metabolism</keyword>
<dbReference type="PROSITE" id="PS51257">
    <property type="entry name" value="PROKAR_LIPOPROTEIN"/>
    <property type="match status" value="1"/>
</dbReference>
<dbReference type="PANTHER" id="PTHR31297:SF41">
    <property type="entry name" value="ENDOGLUCANASE, PUTATIVE (AFU_ORTHOLOGUE AFUA_5G01830)-RELATED"/>
    <property type="match status" value="1"/>
</dbReference>
<evidence type="ECO:0000256" key="3">
    <source>
        <dbReference type="ARBA" id="ARBA00023001"/>
    </source>
</evidence>
<feature type="domain" description="Glycoside hydrolase family 5" evidence="10">
    <location>
        <begin position="106"/>
        <end position="406"/>
    </location>
</feature>
<comment type="similarity">
    <text evidence="1 7">Belongs to the glycosyl hydrolase 5 (cellulase A) family.</text>
</comment>
<feature type="compositionally biased region" description="Gly residues" evidence="8">
    <location>
        <begin position="37"/>
        <end position="57"/>
    </location>
</feature>
<evidence type="ECO:0000256" key="2">
    <source>
        <dbReference type="ARBA" id="ARBA00022801"/>
    </source>
</evidence>
<keyword evidence="2 7" id="KW-0378">Hydrolase</keyword>
<dbReference type="PANTHER" id="PTHR31297">
    <property type="entry name" value="GLUCAN ENDO-1,6-BETA-GLUCOSIDASE B"/>
    <property type="match status" value="1"/>
</dbReference>
<dbReference type="GO" id="GO:0005576">
    <property type="term" value="C:extracellular region"/>
    <property type="evidence" value="ECO:0007669"/>
    <property type="project" value="TreeGrafter"/>
</dbReference>
<dbReference type="Pfam" id="PF00150">
    <property type="entry name" value="Cellulase"/>
    <property type="match status" value="1"/>
</dbReference>
<dbReference type="InterPro" id="IPR001547">
    <property type="entry name" value="Glyco_hydro_5"/>
</dbReference>
<dbReference type="GO" id="GO:0008422">
    <property type="term" value="F:beta-glucosidase activity"/>
    <property type="evidence" value="ECO:0007669"/>
    <property type="project" value="TreeGrafter"/>
</dbReference>
<organism evidence="11">
    <name type="scientific">uncultured bacterium contig00003</name>
    <dbReference type="NCBI Taxonomy" id="1181495"/>
    <lineage>
        <taxon>Bacteria</taxon>
        <taxon>environmental samples</taxon>
    </lineage>
</organism>
<feature type="chain" id="PRO_5033015493" evidence="9">
    <location>
        <begin position="26"/>
        <end position="598"/>
    </location>
</feature>
<evidence type="ECO:0000256" key="8">
    <source>
        <dbReference type="SAM" id="MobiDB-lite"/>
    </source>
</evidence>
<evidence type="ECO:0000313" key="11">
    <source>
        <dbReference type="EMBL" id="AGS51949.1"/>
    </source>
</evidence>
<dbReference type="Gene3D" id="3.20.20.80">
    <property type="entry name" value="Glycosidases"/>
    <property type="match status" value="1"/>
</dbReference>
<evidence type="ECO:0000256" key="7">
    <source>
        <dbReference type="RuleBase" id="RU361153"/>
    </source>
</evidence>
<dbReference type="InterPro" id="IPR050386">
    <property type="entry name" value="Glycosyl_hydrolase_5"/>
</dbReference>
<dbReference type="GO" id="GO:0009986">
    <property type="term" value="C:cell surface"/>
    <property type="evidence" value="ECO:0007669"/>
    <property type="project" value="TreeGrafter"/>
</dbReference>
<dbReference type="AlphaFoldDB" id="A0A806KGM7"/>
<evidence type="ECO:0000256" key="6">
    <source>
        <dbReference type="ARBA" id="ARBA00023326"/>
    </source>
</evidence>
<dbReference type="InterPro" id="IPR017853">
    <property type="entry name" value="GH"/>
</dbReference>
<evidence type="ECO:0000259" key="10">
    <source>
        <dbReference type="Pfam" id="PF00150"/>
    </source>
</evidence>
<protein>
    <submittedName>
        <fullName evidence="11">Glycoside hydrolase family 5</fullName>
    </submittedName>
</protein>
<proteinExistence type="inferred from homology"/>
<accession>A0A806KGM7</accession>
<dbReference type="SUPFAM" id="SSF51445">
    <property type="entry name" value="(Trans)glycosidases"/>
    <property type="match status" value="1"/>
</dbReference>
<evidence type="ECO:0000256" key="1">
    <source>
        <dbReference type="ARBA" id="ARBA00005641"/>
    </source>
</evidence>
<evidence type="ECO:0000256" key="9">
    <source>
        <dbReference type="SAM" id="SignalP"/>
    </source>
</evidence>
<evidence type="ECO:0000256" key="5">
    <source>
        <dbReference type="ARBA" id="ARBA00023295"/>
    </source>
</evidence>
<feature type="signal peptide" evidence="9">
    <location>
        <begin position="1"/>
        <end position="25"/>
    </location>
</feature>
<feature type="compositionally biased region" description="Pro residues" evidence="8">
    <location>
        <begin position="450"/>
        <end position="459"/>
    </location>
</feature>
<reference evidence="11" key="1">
    <citation type="submission" date="2012-03" db="EMBL/GenBank/DDBJ databases">
        <title>Functional metagenomics reveals considerable lignocellulase gene clusters in the gut microbiome of a wood-feeding higher termite.</title>
        <authorList>
            <person name="Liu N."/>
        </authorList>
    </citation>
    <scope>NUCLEOTIDE SEQUENCE</scope>
</reference>
<keyword evidence="3" id="KW-0136">Cellulose degradation</keyword>
<sequence length="598" mass="64027">MLKKRNSGLLAFIMGIMLVAVFAFAFTACGDGGENGNGNGSGNGTGNGNGQGNGGGTDPRPSSPQTMSSKTAMQYFTDEGLTVGINVGNTLDAVINWVDSSYPAASPTNPIAVETAWGNPKANQAYFNGVKNLGFKIVRIPVTWLGHIGSAPDYKIEEAYLVRVAEVVNMAHNAGLKAFINIHHDGHHDFHGWLDIVKAASDQTVTDKYVKVWTQIAEYFKNYGDYLMFQGFNEIHDGSWKAGGSQAEYNIINDWNQKFTNAVRGTGGNNASRYLLYYGYMVSTEIATDSKFILPTDTASGKQIVGFHYYSPWEFQGAATNTAYTTADENALKTAFAAFKTKYVDNNIPVIIGENGPSRYANHSANPGYSAANAVTAKANRLNFIDLLYGTARSNGIVPFFWENGTFDASYTEGDFSLINRSNGQANSTESAEVIQRMITAINSAAPPGGGTPPAPPPGGNAVDLGSYTYGLQEDGVTANYQQAVWNLTPAQVTAAKASGAKLVLQLSSAPADTMQFVWQNPATESWWNSKDILGSTGSPLNSSVTWNAGTKTLTINLDSNTVNNYTAFTTAASLNLILAYYGSSNIDDLGITSARLE</sequence>
<feature type="region of interest" description="Disordered" evidence="8">
    <location>
        <begin position="37"/>
        <end position="69"/>
    </location>
</feature>
<dbReference type="EMBL" id="JQ844178">
    <property type="protein sequence ID" value="AGS51949.1"/>
    <property type="molecule type" value="Genomic_DNA"/>
</dbReference>
<keyword evidence="9" id="KW-0732">Signal</keyword>